<comment type="caution">
    <text evidence="2">The sequence shown here is derived from an EMBL/GenBank/DDBJ whole genome shotgun (WGS) entry which is preliminary data.</text>
</comment>
<gene>
    <name evidence="2" type="ORF">ACFQB0_03650</name>
</gene>
<keyword evidence="1" id="KW-0732">Signal</keyword>
<proteinExistence type="predicted"/>
<dbReference type="EMBL" id="JBHSTP010000001">
    <property type="protein sequence ID" value="MFC6355204.1"/>
    <property type="molecule type" value="Genomic_DNA"/>
</dbReference>
<dbReference type="RefSeq" id="WP_386727697.1">
    <property type="nucleotide sequence ID" value="NZ_JBHSTP010000001.1"/>
</dbReference>
<evidence type="ECO:0000256" key="1">
    <source>
        <dbReference type="SAM" id="SignalP"/>
    </source>
</evidence>
<dbReference type="Pfam" id="PF12028">
    <property type="entry name" value="DUF3515"/>
    <property type="match status" value="1"/>
</dbReference>
<sequence>MTSHSLPHASVAITTALLTAGTLAGCASAVPFDAAPNAADPLCAEVIVRLPDSVGDNRIRETNAQATGAWGDPAAVLLRCGVDVPGPTTLRCVNVNGVDWIADESRAPVFRFTSYGRTPAVEVVVDNDKASGSVLVDLSAAVSSIPAEKQCLDVTDVAP</sequence>
<accession>A0ABW1VFF1</accession>
<evidence type="ECO:0000313" key="3">
    <source>
        <dbReference type="Proteomes" id="UP001596306"/>
    </source>
</evidence>
<dbReference type="Proteomes" id="UP001596306">
    <property type="component" value="Unassembled WGS sequence"/>
</dbReference>
<feature type="chain" id="PRO_5046518144" evidence="1">
    <location>
        <begin position="30"/>
        <end position="159"/>
    </location>
</feature>
<evidence type="ECO:0000313" key="2">
    <source>
        <dbReference type="EMBL" id="MFC6355204.1"/>
    </source>
</evidence>
<organism evidence="2 3">
    <name type="scientific">Luethyella okanaganae</name>
    <dbReference type="NCBI Taxonomy" id="69372"/>
    <lineage>
        <taxon>Bacteria</taxon>
        <taxon>Bacillati</taxon>
        <taxon>Actinomycetota</taxon>
        <taxon>Actinomycetes</taxon>
        <taxon>Micrococcales</taxon>
        <taxon>Microbacteriaceae</taxon>
        <taxon>Luethyella</taxon>
    </lineage>
</organism>
<feature type="signal peptide" evidence="1">
    <location>
        <begin position="1"/>
        <end position="29"/>
    </location>
</feature>
<dbReference type="InterPro" id="IPR021903">
    <property type="entry name" value="DUF3515"/>
</dbReference>
<name>A0ABW1VFF1_9MICO</name>
<keyword evidence="3" id="KW-1185">Reference proteome</keyword>
<reference evidence="3" key="1">
    <citation type="journal article" date="2019" name="Int. J. Syst. Evol. Microbiol.">
        <title>The Global Catalogue of Microorganisms (GCM) 10K type strain sequencing project: providing services to taxonomists for standard genome sequencing and annotation.</title>
        <authorList>
            <consortium name="The Broad Institute Genomics Platform"/>
            <consortium name="The Broad Institute Genome Sequencing Center for Infectious Disease"/>
            <person name="Wu L."/>
            <person name="Ma J."/>
        </authorList>
    </citation>
    <scope>NUCLEOTIDE SEQUENCE [LARGE SCALE GENOMIC DNA]</scope>
    <source>
        <strain evidence="3">CCUG 43304</strain>
    </source>
</reference>
<protein>
    <submittedName>
        <fullName evidence="2">DUF3515 family protein</fullName>
    </submittedName>
</protein>